<name>A0A9W8JWM7_9AGAR</name>
<comment type="caution">
    <text evidence="1">The sequence shown here is derived from an EMBL/GenBank/DDBJ whole genome shotgun (WGS) entry which is preliminary data.</text>
</comment>
<evidence type="ECO:0000313" key="2">
    <source>
        <dbReference type="Proteomes" id="UP001148786"/>
    </source>
</evidence>
<reference evidence="1" key="1">
    <citation type="submission" date="2022-07" db="EMBL/GenBank/DDBJ databases">
        <title>Genome Sequence of Agrocybe chaxingu.</title>
        <authorList>
            <person name="Buettner E."/>
        </authorList>
    </citation>
    <scope>NUCLEOTIDE SEQUENCE</scope>
    <source>
        <strain evidence="1">MP-N11</strain>
    </source>
</reference>
<proteinExistence type="predicted"/>
<accession>A0A9W8JWM7</accession>
<dbReference type="Proteomes" id="UP001148786">
    <property type="component" value="Unassembled WGS sequence"/>
</dbReference>
<dbReference type="AlphaFoldDB" id="A0A9W8JWM7"/>
<sequence length="534" mass="59640">MNPVQINSPPSLVANPLGEHPNLAWLTRSTFVTYLSELGSPRPSLARSTKSMANEDWDDALDDFDYGAINYDTLDDKINEALRNSSKAPKLIWSDGTMISRPPSVTDEELVVLLVYSLRPPESASSAKSIEFKLAGGSDLTDAIVEVLQCGRPVLVANAPFSRLAWGSQSCFQQLGIHPEVLVPVCSKWGKFIETAIGKYLDDTEIERGSTRRLAIPRWTMPGFMEFLDQGYLLGWSQPLHLDPRPTEVDSEHCWVQFFPKYTLSGTAYHPYGLLSDLASRDKLVQTFTRMGNFSARDLKDLEGCYSGSYSIILREGDVLVLPPTTFYQMYASEDTILTGNCFVHLRMLHLTEALRSFAHTCPEKHPSHLTIKVTVLYSLLTPTYDDPIVLPRKCIGALTSMVIHGLSYTLSDFNHPISSSLKAMGAKLRDQVSKPPPKKGLKMFLKTNVGDKPLPVTLIQSRNGEKLATFVSHQLQERLDIQVNIVYKVGKYSGGRDYLFEGGEVWMDAGYPVNLSSVITFREFIENDIICEL</sequence>
<protein>
    <recommendedName>
        <fullName evidence="3">JmjC domain-containing protein</fullName>
    </recommendedName>
</protein>
<evidence type="ECO:0008006" key="3">
    <source>
        <dbReference type="Google" id="ProtNLM"/>
    </source>
</evidence>
<keyword evidence="2" id="KW-1185">Reference proteome</keyword>
<gene>
    <name evidence="1" type="ORF">NLJ89_g11250</name>
</gene>
<dbReference type="OrthoDB" id="4161428at2759"/>
<organism evidence="1 2">
    <name type="scientific">Agrocybe chaxingu</name>
    <dbReference type="NCBI Taxonomy" id="84603"/>
    <lineage>
        <taxon>Eukaryota</taxon>
        <taxon>Fungi</taxon>
        <taxon>Dikarya</taxon>
        <taxon>Basidiomycota</taxon>
        <taxon>Agaricomycotina</taxon>
        <taxon>Agaricomycetes</taxon>
        <taxon>Agaricomycetidae</taxon>
        <taxon>Agaricales</taxon>
        <taxon>Agaricineae</taxon>
        <taxon>Strophariaceae</taxon>
        <taxon>Agrocybe</taxon>
    </lineage>
</organism>
<evidence type="ECO:0000313" key="1">
    <source>
        <dbReference type="EMBL" id="KAJ3492401.1"/>
    </source>
</evidence>
<dbReference type="EMBL" id="JANKHO010002466">
    <property type="protein sequence ID" value="KAJ3492401.1"/>
    <property type="molecule type" value="Genomic_DNA"/>
</dbReference>